<dbReference type="Proteomes" id="UP001501442">
    <property type="component" value="Unassembled WGS sequence"/>
</dbReference>
<proteinExistence type="predicted"/>
<sequence length="277" mass="29176">MTMEREELSTALRSLAGLDGDSAAPVAELIERGRRAERKRRAGIVTAASGVAAVTAITVGVGVLSSSSSPGGGSHVTASPQPALQLVSAAESTSRTSYRVAITYTVSQAKRKDYAEHYQGAFDPVAHRGYLRMKTAPARTMEFRYIGNDAYVQRGARWKRIDPAGTIGAPRGALPMGEILTAGPKPLLKTLATVGTVTRTGTGRYTFAYVGKKSAGGEPGGNKVTGTVVVADQKIKQITMQTTLVGPDPKIADRDPVTRAMVIDFSGYGSPVNVQRP</sequence>
<gene>
    <name evidence="2" type="ORF">GCM10023196_092710</name>
</gene>
<reference evidence="3" key="1">
    <citation type="journal article" date="2019" name="Int. J. Syst. Evol. Microbiol.">
        <title>The Global Catalogue of Microorganisms (GCM) 10K type strain sequencing project: providing services to taxonomists for standard genome sequencing and annotation.</title>
        <authorList>
            <consortium name="The Broad Institute Genomics Platform"/>
            <consortium name="The Broad Institute Genome Sequencing Center for Infectious Disease"/>
            <person name="Wu L."/>
            <person name="Ma J."/>
        </authorList>
    </citation>
    <scope>NUCLEOTIDE SEQUENCE [LARGE SCALE GENOMIC DNA]</scope>
    <source>
        <strain evidence="3">JCM 17939</strain>
    </source>
</reference>
<comment type="caution">
    <text evidence="2">The sequence shown here is derived from an EMBL/GenBank/DDBJ whole genome shotgun (WGS) entry which is preliminary data.</text>
</comment>
<feature type="transmembrane region" description="Helical" evidence="1">
    <location>
        <begin position="42"/>
        <end position="64"/>
    </location>
</feature>
<name>A0ABP8UR01_9ACTN</name>
<evidence type="ECO:0000313" key="2">
    <source>
        <dbReference type="EMBL" id="GAA4637729.1"/>
    </source>
</evidence>
<dbReference type="RefSeq" id="WP_345440902.1">
    <property type="nucleotide sequence ID" value="NZ_BAABHK010000020.1"/>
</dbReference>
<evidence type="ECO:0000256" key="1">
    <source>
        <dbReference type="SAM" id="Phobius"/>
    </source>
</evidence>
<evidence type="ECO:0008006" key="4">
    <source>
        <dbReference type="Google" id="ProtNLM"/>
    </source>
</evidence>
<keyword evidence="1" id="KW-0472">Membrane</keyword>
<keyword evidence="1" id="KW-1133">Transmembrane helix</keyword>
<dbReference type="Gene3D" id="2.50.20.20">
    <property type="match status" value="1"/>
</dbReference>
<keyword evidence="1" id="KW-0812">Transmembrane</keyword>
<organism evidence="2 3">
    <name type="scientific">Actinoallomurus vinaceus</name>
    <dbReference type="NCBI Taxonomy" id="1080074"/>
    <lineage>
        <taxon>Bacteria</taxon>
        <taxon>Bacillati</taxon>
        <taxon>Actinomycetota</taxon>
        <taxon>Actinomycetes</taxon>
        <taxon>Streptosporangiales</taxon>
        <taxon>Thermomonosporaceae</taxon>
        <taxon>Actinoallomurus</taxon>
    </lineage>
</organism>
<protein>
    <recommendedName>
        <fullName evidence="4">MucB/RseB N-terminal domain-containing protein</fullName>
    </recommendedName>
</protein>
<keyword evidence="3" id="KW-1185">Reference proteome</keyword>
<dbReference type="EMBL" id="BAABHK010000020">
    <property type="protein sequence ID" value="GAA4637729.1"/>
    <property type="molecule type" value="Genomic_DNA"/>
</dbReference>
<accession>A0ABP8UR01</accession>
<evidence type="ECO:0000313" key="3">
    <source>
        <dbReference type="Proteomes" id="UP001501442"/>
    </source>
</evidence>